<dbReference type="AlphaFoldDB" id="A0A2D4M100"/>
<name>A0A2D4M100_9SAUR</name>
<sequence length="111" mass="12682">MINKMVKFALYSSQRGHKSSHTITAGEFPQESLQTGKPMIVKSEIVKSEKPSSHHKAAGHFDEAYKFLSTNHNLTTEFSVQFDSRHYRHREQAGKSRAACFICRMINFPPI</sequence>
<reference evidence="1" key="1">
    <citation type="submission" date="2017-07" db="EMBL/GenBank/DDBJ databases">
        <authorList>
            <person name="Mikheyev A."/>
            <person name="Grau M."/>
        </authorList>
    </citation>
    <scope>NUCLEOTIDE SEQUENCE</scope>
    <source>
        <tissue evidence="1">Venom_gland</tissue>
    </source>
</reference>
<dbReference type="EMBL" id="IACM01065807">
    <property type="protein sequence ID" value="LAB27012.1"/>
    <property type="molecule type" value="Transcribed_RNA"/>
</dbReference>
<reference evidence="1" key="2">
    <citation type="submission" date="2017-11" db="EMBL/GenBank/DDBJ databases">
        <title>Coralsnake Venomics: Analyses of Venom Gland Transcriptomes and Proteomes of Six Brazilian Taxa.</title>
        <authorList>
            <person name="Aird S.D."/>
            <person name="Jorge da Silva N."/>
            <person name="Qiu L."/>
            <person name="Villar-Briones A."/>
            <person name="Aparecida-Saddi V."/>
            <person name="Campos-Telles M.P."/>
            <person name="Grau M."/>
            <person name="Mikheyev A.S."/>
        </authorList>
    </citation>
    <scope>NUCLEOTIDE SEQUENCE</scope>
    <source>
        <tissue evidence="1">Venom_gland</tissue>
    </source>
</reference>
<accession>A0A2D4M100</accession>
<organism evidence="1">
    <name type="scientific">Micrurus spixii</name>
    <name type="common">Amazon coral snake</name>
    <dbReference type="NCBI Taxonomy" id="129469"/>
    <lineage>
        <taxon>Eukaryota</taxon>
        <taxon>Metazoa</taxon>
        <taxon>Chordata</taxon>
        <taxon>Craniata</taxon>
        <taxon>Vertebrata</taxon>
        <taxon>Euteleostomi</taxon>
        <taxon>Lepidosauria</taxon>
        <taxon>Squamata</taxon>
        <taxon>Bifurcata</taxon>
        <taxon>Unidentata</taxon>
        <taxon>Episquamata</taxon>
        <taxon>Toxicofera</taxon>
        <taxon>Serpentes</taxon>
        <taxon>Colubroidea</taxon>
        <taxon>Elapidae</taxon>
        <taxon>Elapinae</taxon>
        <taxon>Micrurus</taxon>
    </lineage>
</organism>
<protein>
    <submittedName>
        <fullName evidence="1">Uncharacterized protein</fullName>
    </submittedName>
</protein>
<proteinExistence type="predicted"/>
<evidence type="ECO:0000313" key="1">
    <source>
        <dbReference type="EMBL" id="LAB27012.1"/>
    </source>
</evidence>